<evidence type="ECO:0000313" key="1">
    <source>
        <dbReference type="EMBL" id="KAF2763764.1"/>
    </source>
</evidence>
<protein>
    <submittedName>
        <fullName evidence="1">Uncharacterized protein</fullName>
    </submittedName>
</protein>
<evidence type="ECO:0000313" key="2">
    <source>
        <dbReference type="Proteomes" id="UP000799436"/>
    </source>
</evidence>
<name>A0A6G1KUI4_9PEZI</name>
<keyword evidence="2" id="KW-1185">Reference proteome</keyword>
<gene>
    <name evidence="1" type="ORF">EJ03DRAFT_54357</name>
</gene>
<organism evidence="1 2">
    <name type="scientific">Teratosphaeria nubilosa</name>
    <dbReference type="NCBI Taxonomy" id="161662"/>
    <lineage>
        <taxon>Eukaryota</taxon>
        <taxon>Fungi</taxon>
        <taxon>Dikarya</taxon>
        <taxon>Ascomycota</taxon>
        <taxon>Pezizomycotina</taxon>
        <taxon>Dothideomycetes</taxon>
        <taxon>Dothideomycetidae</taxon>
        <taxon>Mycosphaerellales</taxon>
        <taxon>Teratosphaeriaceae</taxon>
        <taxon>Teratosphaeria</taxon>
    </lineage>
</organism>
<dbReference type="EMBL" id="ML995966">
    <property type="protein sequence ID" value="KAF2763764.1"/>
    <property type="molecule type" value="Genomic_DNA"/>
</dbReference>
<dbReference type="AlphaFoldDB" id="A0A6G1KUI4"/>
<proteinExistence type="predicted"/>
<dbReference type="Proteomes" id="UP000799436">
    <property type="component" value="Unassembled WGS sequence"/>
</dbReference>
<sequence>MDQMCKMCKIHICTQIRSPCCLMKTWKATTTRKRTRRPVNPQNMKTKTKLNSITLPMVMLTQTSYPEKARNFLATMMKTTCRETTTIISIMATAEMLALSVTRCSLVERVTSSMVKATRKLGMKTSMRTACKAFIFGTSLRLKMKLCKVLGRRKLTLSSLIVIEPPIQAYLDVVGVSISKCLG</sequence>
<accession>A0A6G1KUI4</accession>
<reference evidence="1" key="1">
    <citation type="journal article" date="2020" name="Stud. Mycol.">
        <title>101 Dothideomycetes genomes: a test case for predicting lifestyles and emergence of pathogens.</title>
        <authorList>
            <person name="Haridas S."/>
            <person name="Albert R."/>
            <person name="Binder M."/>
            <person name="Bloem J."/>
            <person name="Labutti K."/>
            <person name="Salamov A."/>
            <person name="Andreopoulos B."/>
            <person name="Baker S."/>
            <person name="Barry K."/>
            <person name="Bills G."/>
            <person name="Bluhm B."/>
            <person name="Cannon C."/>
            <person name="Castanera R."/>
            <person name="Culley D."/>
            <person name="Daum C."/>
            <person name="Ezra D."/>
            <person name="Gonzalez J."/>
            <person name="Henrissat B."/>
            <person name="Kuo A."/>
            <person name="Liang C."/>
            <person name="Lipzen A."/>
            <person name="Lutzoni F."/>
            <person name="Magnuson J."/>
            <person name="Mondo S."/>
            <person name="Nolan M."/>
            <person name="Ohm R."/>
            <person name="Pangilinan J."/>
            <person name="Park H.-J."/>
            <person name="Ramirez L."/>
            <person name="Alfaro M."/>
            <person name="Sun H."/>
            <person name="Tritt A."/>
            <person name="Yoshinaga Y."/>
            <person name="Zwiers L.-H."/>
            <person name="Turgeon B."/>
            <person name="Goodwin S."/>
            <person name="Spatafora J."/>
            <person name="Crous P."/>
            <person name="Grigoriev I."/>
        </authorList>
    </citation>
    <scope>NUCLEOTIDE SEQUENCE</scope>
    <source>
        <strain evidence="1">CBS 116005</strain>
    </source>
</reference>